<keyword evidence="1" id="KW-0560">Oxidoreductase</keyword>
<evidence type="ECO:0000313" key="6">
    <source>
        <dbReference type="Proteomes" id="UP001321249"/>
    </source>
</evidence>
<reference evidence="4" key="2">
    <citation type="journal article" date="2023" name="Nat. Commun.">
        <title>Cultivation of marine bacteria of the SAR202 clade.</title>
        <authorList>
            <person name="Lim Y."/>
            <person name="Seo J.H."/>
            <person name="Giovannoni S.J."/>
            <person name="Kang I."/>
            <person name="Cho J.C."/>
        </authorList>
    </citation>
    <scope>NUCLEOTIDE SEQUENCE</scope>
    <source>
        <strain evidence="4">JH1073</strain>
    </source>
</reference>
<dbReference type="SUPFAM" id="SSF54373">
    <property type="entry name" value="FAD-linked reductases, C-terminal domain"/>
    <property type="match status" value="1"/>
</dbReference>
<sequence>MAEVTGGHMMKSQSDVVIVGGGIIGSSIAYRLASGNEDLSITLIERDSIGNHASGFALGLLNPTNETGNIESLNHLSFTMHKELLEVVQEESGVDAQVLTMPHVELALDESEIPYLKCEVERINQFSEFKSSWLEPDEVRSMDSRITDDLYGGTLVEDVIMLDSYNVTLATAQAAESHGVDIVLGEATGIIYEKDRAVGVRIGDDQIACETVVIALGPWSGTSSLWVDIDVPIVPQKGEIVRVEGLNPPLGIHLHGVPLGDSCSVVQKADGATWVAATVQNGTGFDVTPSGEALEALSMRGVRMVPELESHELVLQTACMRPVTPDGDPVLGKVPGKEGVFIATGTGGKGILMGPVIGRAMADLITIGQTELEIAQFGLDRFKA</sequence>
<evidence type="ECO:0000256" key="1">
    <source>
        <dbReference type="ARBA" id="ARBA00023002"/>
    </source>
</evidence>
<keyword evidence="5" id="KW-1185">Reference proteome</keyword>
<evidence type="ECO:0000313" key="3">
    <source>
        <dbReference type="EMBL" id="MDG0867455.1"/>
    </source>
</evidence>
<dbReference type="Proteomes" id="UP001321249">
    <property type="component" value="Unassembled WGS sequence"/>
</dbReference>
<dbReference type="PANTHER" id="PTHR13847">
    <property type="entry name" value="SARCOSINE DEHYDROGENASE-RELATED"/>
    <property type="match status" value="1"/>
</dbReference>
<organism evidence="4 5">
    <name type="scientific">Candidatus Lucifugimonas marina</name>
    <dbReference type="NCBI Taxonomy" id="3038979"/>
    <lineage>
        <taxon>Bacteria</taxon>
        <taxon>Bacillati</taxon>
        <taxon>Chloroflexota</taxon>
        <taxon>Dehalococcoidia</taxon>
        <taxon>SAR202 cluster</taxon>
        <taxon>Candidatus Lucifugimonadales</taxon>
        <taxon>Candidatus Lucifugimonadaceae</taxon>
        <taxon>Candidatus Lucifugimonas</taxon>
    </lineage>
</organism>
<evidence type="ECO:0000259" key="2">
    <source>
        <dbReference type="Pfam" id="PF01266"/>
    </source>
</evidence>
<dbReference type="Gene3D" id="3.50.50.60">
    <property type="entry name" value="FAD/NAD(P)-binding domain"/>
    <property type="match status" value="1"/>
</dbReference>
<reference evidence="5 6" key="1">
    <citation type="submission" date="2019-11" db="EMBL/GenBank/DDBJ databases">
        <authorList>
            <person name="Cho J.-C."/>
        </authorList>
    </citation>
    <scope>NUCLEOTIDE SEQUENCE [LARGE SCALE GENOMIC DNA]</scope>
    <source>
        <strain evidence="4 5">JH1073</strain>
        <strain evidence="3 6">JH702</strain>
    </source>
</reference>
<dbReference type="EMBL" id="WMBE01000003">
    <property type="protein sequence ID" value="MDG0867455.1"/>
    <property type="molecule type" value="Genomic_DNA"/>
</dbReference>
<dbReference type="RefSeq" id="WP_342825837.1">
    <property type="nucleotide sequence ID" value="NZ_CP046146.1"/>
</dbReference>
<dbReference type="SUPFAM" id="SSF51905">
    <property type="entry name" value="FAD/NAD(P)-binding domain"/>
    <property type="match status" value="1"/>
</dbReference>
<accession>A0AAJ5ZFA9</accession>
<evidence type="ECO:0000313" key="5">
    <source>
        <dbReference type="Proteomes" id="UP001219901"/>
    </source>
</evidence>
<name>A0AAJ5ZFA9_9CHLR</name>
<dbReference type="InterPro" id="IPR006076">
    <property type="entry name" value="FAD-dep_OxRdtase"/>
</dbReference>
<protein>
    <submittedName>
        <fullName evidence="4">FAD-dependent oxidoreductase</fullName>
    </submittedName>
</protein>
<dbReference type="InterPro" id="IPR036188">
    <property type="entry name" value="FAD/NAD-bd_sf"/>
</dbReference>
<reference evidence="5" key="3">
    <citation type="submission" date="2023-06" db="EMBL/GenBank/DDBJ databases">
        <title>Pangenomics reveal diversification of enzyme families and niche specialization in globally abundant SAR202 bacteria.</title>
        <authorList>
            <person name="Saw J.H.W."/>
        </authorList>
    </citation>
    <scope>NUCLEOTIDE SEQUENCE [LARGE SCALE GENOMIC DNA]</scope>
    <source>
        <strain evidence="5">JH1073</strain>
    </source>
</reference>
<dbReference type="GO" id="GO:0016491">
    <property type="term" value="F:oxidoreductase activity"/>
    <property type="evidence" value="ECO:0007669"/>
    <property type="project" value="UniProtKB-KW"/>
</dbReference>
<dbReference type="Proteomes" id="UP001219901">
    <property type="component" value="Chromosome"/>
</dbReference>
<dbReference type="AlphaFoldDB" id="A0AAJ5ZFA9"/>
<dbReference type="Pfam" id="PF01266">
    <property type="entry name" value="DAO"/>
    <property type="match status" value="1"/>
</dbReference>
<dbReference type="PANTHER" id="PTHR13847:SF289">
    <property type="entry name" value="GLYCINE OXIDASE"/>
    <property type="match status" value="1"/>
</dbReference>
<evidence type="ECO:0000313" key="4">
    <source>
        <dbReference type="EMBL" id="WFG40168.1"/>
    </source>
</evidence>
<gene>
    <name evidence="3" type="ORF">GKO46_10305</name>
    <name evidence="4" type="ORF">GKO48_11235</name>
</gene>
<dbReference type="EMBL" id="CP046147">
    <property type="protein sequence ID" value="WFG40168.1"/>
    <property type="molecule type" value="Genomic_DNA"/>
</dbReference>
<dbReference type="Gene3D" id="3.30.9.10">
    <property type="entry name" value="D-Amino Acid Oxidase, subunit A, domain 2"/>
    <property type="match status" value="1"/>
</dbReference>
<dbReference type="GO" id="GO:0005737">
    <property type="term" value="C:cytoplasm"/>
    <property type="evidence" value="ECO:0007669"/>
    <property type="project" value="TreeGrafter"/>
</dbReference>
<feature type="domain" description="FAD dependent oxidoreductase" evidence="2">
    <location>
        <begin position="15"/>
        <end position="364"/>
    </location>
</feature>
<proteinExistence type="predicted"/>